<dbReference type="Proteomes" id="UP000037029">
    <property type="component" value="Chromosome"/>
</dbReference>
<dbReference type="Gene3D" id="3.30.2000.30">
    <property type="match status" value="1"/>
</dbReference>
<dbReference type="InterPro" id="IPR053745">
    <property type="entry name" value="Viral_Tail_Comp_sf"/>
</dbReference>
<protein>
    <submittedName>
        <fullName evidence="1">DUF3168 domain-containing protein</fullName>
    </submittedName>
</protein>
<dbReference type="AlphaFoldDB" id="A0A0J9D1Z5"/>
<dbReference type="InterPro" id="IPR021508">
    <property type="entry name" value="Gp17-like"/>
</dbReference>
<evidence type="ECO:0000313" key="1">
    <source>
        <dbReference type="EMBL" id="ATP20809.1"/>
    </source>
</evidence>
<dbReference type="Pfam" id="PF11367">
    <property type="entry name" value="Tail_completion_gp17"/>
    <property type="match status" value="1"/>
</dbReference>
<evidence type="ECO:0000313" key="2">
    <source>
        <dbReference type="Proteomes" id="UP000037029"/>
    </source>
</evidence>
<dbReference type="RefSeq" id="WP_048937776.1">
    <property type="nucleotide sequence ID" value="NZ_CP020925.1"/>
</dbReference>
<dbReference type="EMBL" id="CP020925">
    <property type="protein sequence ID" value="ATP20809.1"/>
    <property type="molecule type" value="Genomic_DNA"/>
</dbReference>
<gene>
    <name evidence="1" type="ORF">BV87_22115</name>
</gene>
<name>A0A0J9D1Z5_SPHYA</name>
<proteinExistence type="predicted"/>
<sequence length="139" mass="14922">MNFQEGVTSRLLASAPVTNIVNRRINWGQRPQGEPFPGLTLQVVSDPRPAHLKGYDGARYTRLQADCWAETLVQALALAAAVIATLKEPVTVGDKKFGNALVDGQRDLGETVGGGTGSQSSGTFIHRQSVDLLIWHVGD</sequence>
<reference evidence="1 2" key="1">
    <citation type="submission" date="2017-04" db="EMBL/GenBank/DDBJ databases">
        <title>Characterization, genome and methylation analysis of a phthalic acid esters degrading strain Sphingobium yanoikuyae SHJ.</title>
        <authorList>
            <person name="Feng L."/>
        </authorList>
    </citation>
    <scope>NUCLEOTIDE SEQUENCE [LARGE SCALE GENOMIC DNA]</scope>
    <source>
        <strain evidence="1 2">SHJ</strain>
    </source>
</reference>
<organism evidence="1 2">
    <name type="scientific">Sphingobium yanoikuyae</name>
    <name type="common">Sphingomonas yanoikuyae</name>
    <dbReference type="NCBI Taxonomy" id="13690"/>
    <lineage>
        <taxon>Bacteria</taxon>
        <taxon>Pseudomonadati</taxon>
        <taxon>Pseudomonadota</taxon>
        <taxon>Alphaproteobacteria</taxon>
        <taxon>Sphingomonadales</taxon>
        <taxon>Sphingomonadaceae</taxon>
        <taxon>Sphingobium</taxon>
    </lineage>
</organism>
<accession>A0A0J9D1Z5</accession>